<keyword evidence="4" id="KW-1185">Reference proteome</keyword>
<name>A0AA39RAV0_9LECA</name>
<evidence type="ECO:0000256" key="1">
    <source>
        <dbReference type="SAM" id="MobiDB-lite"/>
    </source>
</evidence>
<dbReference type="SUPFAM" id="SSF159042">
    <property type="entry name" value="Plus3-like"/>
    <property type="match status" value="1"/>
</dbReference>
<feature type="compositionally biased region" description="Basic and acidic residues" evidence="1">
    <location>
        <begin position="558"/>
        <end position="581"/>
    </location>
</feature>
<dbReference type="Proteomes" id="UP001166286">
    <property type="component" value="Unassembled WGS sequence"/>
</dbReference>
<feature type="compositionally biased region" description="Low complexity" evidence="1">
    <location>
        <begin position="22"/>
        <end position="32"/>
    </location>
</feature>
<reference evidence="3" key="1">
    <citation type="submission" date="2023-03" db="EMBL/GenBank/DDBJ databases">
        <title>Complete genome of Cladonia borealis.</title>
        <authorList>
            <person name="Park H."/>
        </authorList>
    </citation>
    <scope>NUCLEOTIDE SEQUENCE</scope>
    <source>
        <strain evidence="3">ANT050790</strain>
    </source>
</reference>
<feature type="region of interest" description="Disordered" evidence="1">
    <location>
        <begin position="1"/>
        <end position="125"/>
    </location>
</feature>
<feature type="compositionally biased region" description="Low complexity" evidence="1">
    <location>
        <begin position="84"/>
        <end position="112"/>
    </location>
</feature>
<feature type="compositionally biased region" description="Low complexity" evidence="1">
    <location>
        <begin position="243"/>
        <end position="253"/>
    </location>
</feature>
<dbReference type="EMBL" id="JAFEKC020000001">
    <property type="protein sequence ID" value="KAK0517456.1"/>
    <property type="molecule type" value="Genomic_DNA"/>
</dbReference>
<feature type="region of interest" description="Disordered" evidence="1">
    <location>
        <begin position="522"/>
        <end position="542"/>
    </location>
</feature>
<dbReference type="Gene3D" id="3.90.70.200">
    <property type="entry name" value="Plus-3 domain"/>
    <property type="match status" value="1"/>
</dbReference>
<evidence type="ECO:0000313" key="3">
    <source>
        <dbReference type="EMBL" id="KAK0517456.1"/>
    </source>
</evidence>
<protein>
    <recommendedName>
        <fullName evidence="2">Plus3 domain-containing protein</fullName>
    </recommendedName>
</protein>
<comment type="caution">
    <text evidence="3">The sequence shown here is derived from an EMBL/GenBank/DDBJ whole genome shotgun (WGS) entry which is preliminary data.</text>
</comment>
<dbReference type="Pfam" id="PF03126">
    <property type="entry name" value="Plus-3"/>
    <property type="match status" value="1"/>
</dbReference>
<dbReference type="InterPro" id="IPR036128">
    <property type="entry name" value="Plus3-like_sf"/>
</dbReference>
<evidence type="ECO:0000313" key="4">
    <source>
        <dbReference type="Proteomes" id="UP001166286"/>
    </source>
</evidence>
<feature type="compositionally biased region" description="Basic and acidic residues" evidence="1">
    <location>
        <begin position="522"/>
        <end position="540"/>
    </location>
</feature>
<dbReference type="PROSITE" id="PS51360">
    <property type="entry name" value="PLUS3"/>
    <property type="match status" value="1"/>
</dbReference>
<gene>
    <name evidence="3" type="ORF">JMJ35_000611</name>
</gene>
<evidence type="ECO:0000259" key="2">
    <source>
        <dbReference type="PROSITE" id="PS51360"/>
    </source>
</evidence>
<sequence length="636" mass="70850">MDVEDAELLALAGDDSSDEESPPAATSTAKAPSPLPPTSTSQHYAKSPSAGVSNSTPNASAKAAGGSKRAKRARKDDSEEEGEASSSPASPNSLQSAPMSESDSDSSPADDAGVGGPIFPIENKFYSEKDKKYVMGLSEIERESILAERAQQLERNLQDQHLRRLLLARENQEKTADKKRKTTDHEDSPRKSTRQKTTLGGRKVGETSAAIDAYKRQREEKGLRDQQRRREGANRKKRHERSSSSAQRYSSADADGESEIEWHDEKYGSKVDDYKTRGSIAADYNDVRRATLPRRVFAEYCFYPHFEEAVKECYVRLPNAPSKNGDMTYQLAMIKGITQKEGWDYAVERPNGMKFVTNQHALIAIDGTIKEFHFNGISNSTITEAEVANFGIKLEAEGKTWPTKPFLEQKLRDIDAVVNHRFTDAELQEKLMRSGVLNQKTIRFERIAINNRRRIAEERGDEAAIAKCDAELAALNGPKLRYGTFLIDPKAQAPAPPAEKSQQDRLAELNARNRKLNREDVRKAQLAERKAERLSREAVQRGEALQNPFARVKTYAKTHHDAKEGLAPHRAREQANSREPSRSVTPAAVTPKPEETKPRLPSPPQKYTASGMPILANRNMDDEIIASMDLGIDIEI</sequence>
<organism evidence="3 4">
    <name type="scientific">Cladonia borealis</name>
    <dbReference type="NCBI Taxonomy" id="184061"/>
    <lineage>
        <taxon>Eukaryota</taxon>
        <taxon>Fungi</taxon>
        <taxon>Dikarya</taxon>
        <taxon>Ascomycota</taxon>
        <taxon>Pezizomycotina</taxon>
        <taxon>Lecanoromycetes</taxon>
        <taxon>OSLEUM clade</taxon>
        <taxon>Lecanoromycetidae</taxon>
        <taxon>Lecanorales</taxon>
        <taxon>Lecanorineae</taxon>
        <taxon>Cladoniaceae</taxon>
        <taxon>Cladonia</taxon>
    </lineage>
</organism>
<proteinExistence type="predicted"/>
<feature type="domain" description="Plus3" evidence="2">
    <location>
        <begin position="281"/>
        <end position="419"/>
    </location>
</feature>
<accession>A0AA39RAV0</accession>
<feature type="region of interest" description="Disordered" evidence="1">
    <location>
        <begin position="168"/>
        <end position="261"/>
    </location>
</feature>
<feature type="region of interest" description="Disordered" evidence="1">
    <location>
        <begin position="557"/>
        <end position="610"/>
    </location>
</feature>
<dbReference type="SMART" id="SM00719">
    <property type="entry name" value="Plus3"/>
    <property type="match status" value="1"/>
</dbReference>
<dbReference type="InterPro" id="IPR004343">
    <property type="entry name" value="Plus-3_dom"/>
</dbReference>
<dbReference type="AlphaFoldDB" id="A0AA39RAV0"/>
<dbReference type="GO" id="GO:0003677">
    <property type="term" value="F:DNA binding"/>
    <property type="evidence" value="ECO:0007669"/>
    <property type="project" value="InterPro"/>
</dbReference>
<feature type="compositionally biased region" description="Basic and acidic residues" evidence="1">
    <location>
        <begin position="213"/>
        <end position="234"/>
    </location>
</feature>